<evidence type="ECO:0000313" key="3">
    <source>
        <dbReference type="Proteomes" id="UP000297966"/>
    </source>
</evidence>
<name>A0A4Y9M487_9BRAD</name>
<comment type="caution">
    <text evidence="2">The sequence shown here is derived from an EMBL/GenBank/DDBJ whole genome shotgun (WGS) entry which is preliminary data.</text>
</comment>
<dbReference type="InterPro" id="IPR012338">
    <property type="entry name" value="Beta-lactam/transpept-like"/>
</dbReference>
<dbReference type="GO" id="GO:0016787">
    <property type="term" value="F:hydrolase activity"/>
    <property type="evidence" value="ECO:0007669"/>
    <property type="project" value="UniProtKB-KW"/>
</dbReference>
<keyword evidence="2" id="KW-0378">Hydrolase</keyword>
<dbReference type="Gene3D" id="3.40.710.10">
    <property type="entry name" value="DD-peptidase/beta-lactamase superfamily"/>
    <property type="match status" value="1"/>
</dbReference>
<dbReference type="SUPFAM" id="SSF56601">
    <property type="entry name" value="beta-lactamase/transpeptidase-like"/>
    <property type="match status" value="1"/>
</dbReference>
<dbReference type="InterPro" id="IPR001466">
    <property type="entry name" value="Beta-lactam-related"/>
</dbReference>
<dbReference type="Proteomes" id="UP000297966">
    <property type="component" value="Unassembled WGS sequence"/>
</dbReference>
<dbReference type="Pfam" id="PF00144">
    <property type="entry name" value="Beta-lactamase"/>
    <property type="match status" value="1"/>
</dbReference>
<dbReference type="RefSeq" id="WP_135173555.1">
    <property type="nucleotide sequence ID" value="NZ_SPQT01000002.1"/>
</dbReference>
<keyword evidence="3" id="KW-1185">Reference proteome</keyword>
<dbReference type="PANTHER" id="PTHR43283:SF7">
    <property type="entry name" value="BETA-LACTAMASE-RELATED DOMAIN-CONTAINING PROTEIN"/>
    <property type="match status" value="1"/>
</dbReference>
<dbReference type="OrthoDB" id="9814204at2"/>
<protein>
    <submittedName>
        <fullName evidence="2">Class C beta-lactamase-related serine hydrolase</fullName>
    </submittedName>
</protein>
<dbReference type="AlphaFoldDB" id="A0A4Y9M487"/>
<reference evidence="2 3" key="1">
    <citation type="submission" date="2019-03" db="EMBL/GenBank/DDBJ databases">
        <title>Bradyrhizobium diversity isolated from nodules of Chamaecrista fasciculata.</title>
        <authorList>
            <person name="Klepa M.S."/>
            <person name="Urquiaga M.O."/>
            <person name="Hungria M."/>
            <person name="Delamuta J.R."/>
        </authorList>
    </citation>
    <scope>NUCLEOTIDE SEQUENCE [LARGE SCALE GENOMIC DNA]</scope>
    <source>
        <strain evidence="2 3">CNPSo 3448</strain>
    </source>
</reference>
<organism evidence="2 3">
    <name type="scientific">Bradyrhizobium niftali</name>
    <dbReference type="NCBI Taxonomy" id="2560055"/>
    <lineage>
        <taxon>Bacteria</taxon>
        <taxon>Pseudomonadati</taxon>
        <taxon>Pseudomonadota</taxon>
        <taxon>Alphaproteobacteria</taxon>
        <taxon>Hyphomicrobiales</taxon>
        <taxon>Nitrobacteraceae</taxon>
        <taxon>Bradyrhizobium</taxon>
    </lineage>
</organism>
<dbReference type="InterPro" id="IPR050789">
    <property type="entry name" value="Diverse_Enzym_Activities"/>
</dbReference>
<sequence>MRLVLTTFKFLVAIVLLGILGFSGWLIFSPPDGMLSASAFAAKMVCSNVFIAKRDADAVIGSDVALALPRIVSRLKIRVDAANQRVEVAFRGLFAKRYAQYEEGRGCTLVSKDAAPYGAAPPSLPEKSDALWPAGERAQLSDDKALLAALNDPTLQGPGMRAIVVVQNGRIVGETYGEGFNASTPLQGWSMTKTVNAALAGMAIKDGKLSLDQKNLFPQWAGDARADISVADLMAMTSGLKWSEDGDSPDPDGLENLAKDAAAFARDRPLVAPPGTKFNYSGGSSVLLARLWQNAVGADARAYPQQRLFKPLGMTSAVLESDPSGTFLGEGFLFANAHDWARFGEFLRLNGEWNGEQFLPMGFVDYMRSPVPASDKGHGPVYGRGQLWLGPGQGFTLPADTFMLQGHLRQVIAIIPSRKLVILRMGLTREDIGYSTAKLLYAIVAARRSNS</sequence>
<evidence type="ECO:0000259" key="1">
    <source>
        <dbReference type="Pfam" id="PF00144"/>
    </source>
</evidence>
<feature type="domain" description="Beta-lactamase-related" evidence="1">
    <location>
        <begin position="158"/>
        <end position="423"/>
    </location>
</feature>
<accession>A0A4Y9M487</accession>
<dbReference type="EMBL" id="SPQT01000002">
    <property type="protein sequence ID" value="TFV49970.1"/>
    <property type="molecule type" value="Genomic_DNA"/>
</dbReference>
<evidence type="ECO:0000313" key="2">
    <source>
        <dbReference type="EMBL" id="TFV49970.1"/>
    </source>
</evidence>
<dbReference type="PANTHER" id="PTHR43283">
    <property type="entry name" value="BETA-LACTAMASE-RELATED"/>
    <property type="match status" value="1"/>
</dbReference>
<gene>
    <name evidence="2" type="ORF">E4K65_07380</name>
</gene>
<proteinExistence type="predicted"/>